<dbReference type="EMBL" id="JXTG01000028">
    <property type="protein sequence ID" value="KIP20041.1"/>
    <property type="molecule type" value="Genomic_DNA"/>
</dbReference>
<keyword evidence="7" id="KW-1185">Reference proteome</keyword>
<reference evidence="6 7" key="1">
    <citation type="submission" date="2015-01" db="EMBL/GenBank/DDBJ databases">
        <title>Genome sequence of Anoxybacillus ayderensis strain AB04.</title>
        <authorList>
            <person name="Belduz A.O."/>
            <person name="Canakci S."/>
            <person name="Chan K.-G."/>
            <person name="Kahar U.M."/>
            <person name="Yaakob A.S."/>
            <person name="Chan C.S."/>
            <person name="Goh K.M."/>
        </authorList>
    </citation>
    <scope>NUCLEOTIDE SEQUENCE [LARGE SCALE GENOMIC DNA]</scope>
    <source>
        <strain evidence="6 7">AB04</strain>
    </source>
</reference>
<dbReference type="InterPro" id="IPR001932">
    <property type="entry name" value="PPM-type_phosphatase-like_dom"/>
</dbReference>
<dbReference type="InterPro" id="IPR036457">
    <property type="entry name" value="PPM-type-like_dom_sf"/>
</dbReference>
<dbReference type="GO" id="GO:0016791">
    <property type="term" value="F:phosphatase activity"/>
    <property type="evidence" value="ECO:0007669"/>
    <property type="project" value="TreeGrafter"/>
</dbReference>
<evidence type="ECO:0000256" key="1">
    <source>
        <dbReference type="ARBA" id="ARBA00022801"/>
    </source>
</evidence>
<feature type="domain" description="Response regulatory" evidence="4">
    <location>
        <begin position="2"/>
        <end position="119"/>
    </location>
</feature>
<evidence type="ECO:0000256" key="3">
    <source>
        <dbReference type="SAM" id="Phobius"/>
    </source>
</evidence>
<accession>A0A0D0GW98</accession>
<dbReference type="PROSITE" id="PS51746">
    <property type="entry name" value="PPM_2"/>
    <property type="match status" value="1"/>
</dbReference>
<dbReference type="GO" id="GO:0000160">
    <property type="term" value="P:phosphorelay signal transduction system"/>
    <property type="evidence" value="ECO:0007669"/>
    <property type="project" value="InterPro"/>
</dbReference>
<evidence type="ECO:0000259" key="4">
    <source>
        <dbReference type="PROSITE" id="PS50110"/>
    </source>
</evidence>
<evidence type="ECO:0000259" key="5">
    <source>
        <dbReference type="PROSITE" id="PS51746"/>
    </source>
</evidence>
<gene>
    <name evidence="6" type="ORF">JV16_02813</name>
</gene>
<dbReference type="SMART" id="SM00331">
    <property type="entry name" value="PP2C_SIG"/>
    <property type="match status" value="1"/>
</dbReference>
<name>A0A0D0GW98_9BACL</name>
<dbReference type="Gene3D" id="3.60.40.10">
    <property type="entry name" value="PPM-type phosphatase domain"/>
    <property type="match status" value="1"/>
</dbReference>
<keyword evidence="3" id="KW-0472">Membrane</keyword>
<comment type="caution">
    <text evidence="6">The sequence shown here is derived from an EMBL/GenBank/DDBJ whole genome shotgun (WGS) entry which is preliminary data.</text>
</comment>
<dbReference type="EC" id="3.1.3.3" evidence="6"/>
<feature type="transmembrane region" description="Helical" evidence="3">
    <location>
        <begin position="199"/>
        <end position="221"/>
    </location>
</feature>
<dbReference type="PROSITE" id="PS50110">
    <property type="entry name" value="RESPONSE_REGULATORY"/>
    <property type="match status" value="1"/>
</dbReference>
<evidence type="ECO:0000313" key="6">
    <source>
        <dbReference type="EMBL" id="KIP20041.1"/>
    </source>
</evidence>
<proteinExistence type="predicted"/>
<keyword evidence="2" id="KW-0597">Phosphoprotein</keyword>
<dbReference type="SUPFAM" id="SSF52172">
    <property type="entry name" value="CheY-like"/>
    <property type="match status" value="1"/>
</dbReference>
<sequence length="378" mass="43556">MKVVVIDDYRPTLEMIEAMLEHIENISIYPFEDADEAYAYMLSQQVDVILMDICMPKTDGIEWCRRFKQHEQLQHVPVLMVTGYDDEQKLEEAFAAGAFDYIRKPFTMVELIARVQLAYRQKETMDQLKRTNEAYMESNRHMWAMQKKMNEDLHLARLVQEGLLPERMNNEHIHFVGTYIPSSQLSGDLYFWQQVRPHMYAFIVIDVMGHGVASALVAMSIRSLLHGLMTKVTEPLAVVHELNRHAFQLFGKETKYCFTAFYGTIDVKTKVIEYVNAGHPSAILMTNQKIMFLKEGGIPIGIIPNAPYKKGTISFQHDTYLILYTDGLIEVLGEECANQLAHTMQMAHSFDQMVEKINEQAQYAKGNDDITFVSIHVK</sequence>
<dbReference type="SUPFAM" id="SSF81606">
    <property type="entry name" value="PP2C-like"/>
    <property type="match status" value="1"/>
</dbReference>
<evidence type="ECO:0000313" key="7">
    <source>
        <dbReference type="Proteomes" id="UP000032047"/>
    </source>
</evidence>
<protein>
    <submittedName>
        <fullName evidence="6">Phosphoserine phosphatase rsbP</fullName>
        <ecNumber evidence="6">3.1.3.3</ecNumber>
    </submittedName>
</protein>
<dbReference type="PATRIC" id="fig|265546.4.peg.2816"/>
<feature type="domain" description="PPM-type phosphatase" evidence="5">
    <location>
        <begin position="177"/>
        <end position="377"/>
    </location>
</feature>
<dbReference type="Pfam" id="PF00072">
    <property type="entry name" value="Response_reg"/>
    <property type="match status" value="1"/>
</dbReference>
<dbReference type="Proteomes" id="UP000032047">
    <property type="component" value="Unassembled WGS sequence"/>
</dbReference>
<keyword evidence="1 6" id="KW-0378">Hydrolase</keyword>
<dbReference type="AlphaFoldDB" id="A0A0D0GW98"/>
<dbReference type="SMART" id="SM00448">
    <property type="entry name" value="REC"/>
    <property type="match status" value="1"/>
</dbReference>
<evidence type="ECO:0000256" key="2">
    <source>
        <dbReference type="PROSITE-ProRule" id="PRU00169"/>
    </source>
</evidence>
<dbReference type="InterPro" id="IPR011006">
    <property type="entry name" value="CheY-like_superfamily"/>
</dbReference>
<dbReference type="PANTHER" id="PTHR43156:SF14">
    <property type="entry name" value="PHOSPHOSERINE PHOSPHATASE RSBP"/>
    <property type="match status" value="1"/>
</dbReference>
<dbReference type="PANTHER" id="PTHR43156">
    <property type="entry name" value="STAGE II SPORULATION PROTEIN E-RELATED"/>
    <property type="match status" value="1"/>
</dbReference>
<keyword evidence="3" id="KW-0812">Transmembrane</keyword>
<feature type="modified residue" description="4-aspartylphosphate" evidence="2">
    <location>
        <position position="52"/>
    </location>
</feature>
<dbReference type="RefSeq" id="WP_021094097.1">
    <property type="nucleotide sequence ID" value="NZ_ANOC01000008.1"/>
</dbReference>
<dbReference type="InterPro" id="IPR001789">
    <property type="entry name" value="Sig_transdc_resp-reg_receiver"/>
</dbReference>
<dbReference type="Pfam" id="PF07228">
    <property type="entry name" value="SpoIIE"/>
    <property type="match status" value="1"/>
</dbReference>
<dbReference type="Gene3D" id="3.40.50.2300">
    <property type="match status" value="1"/>
</dbReference>
<dbReference type="InterPro" id="IPR052016">
    <property type="entry name" value="Bact_Sigma-Reg"/>
</dbReference>
<keyword evidence="3" id="KW-1133">Transmembrane helix</keyword>
<organism evidence="6 7">
    <name type="scientific">Anoxybacillus ayderensis</name>
    <dbReference type="NCBI Taxonomy" id="265546"/>
    <lineage>
        <taxon>Bacteria</taxon>
        <taxon>Bacillati</taxon>
        <taxon>Bacillota</taxon>
        <taxon>Bacilli</taxon>
        <taxon>Bacillales</taxon>
        <taxon>Anoxybacillaceae</taxon>
        <taxon>Anoxybacillus</taxon>
    </lineage>
</organism>